<dbReference type="EMBL" id="BARS01030598">
    <property type="protein sequence ID" value="GAG23669.1"/>
    <property type="molecule type" value="Genomic_DNA"/>
</dbReference>
<evidence type="ECO:0000313" key="2">
    <source>
        <dbReference type="EMBL" id="GAG23669.1"/>
    </source>
</evidence>
<keyword evidence="1" id="KW-1133">Transmembrane helix</keyword>
<gene>
    <name evidence="2" type="ORF">S01H1_47710</name>
</gene>
<comment type="caution">
    <text evidence="2">The sequence shown here is derived from an EMBL/GenBank/DDBJ whole genome shotgun (WGS) entry which is preliminary data.</text>
</comment>
<name>X0VYX1_9ZZZZ</name>
<evidence type="ECO:0000256" key="1">
    <source>
        <dbReference type="SAM" id="Phobius"/>
    </source>
</evidence>
<proteinExistence type="predicted"/>
<accession>X0VYX1</accession>
<keyword evidence="1" id="KW-0812">Transmembrane</keyword>
<feature type="transmembrane region" description="Helical" evidence="1">
    <location>
        <begin position="30"/>
        <end position="49"/>
    </location>
</feature>
<organism evidence="2">
    <name type="scientific">marine sediment metagenome</name>
    <dbReference type="NCBI Taxonomy" id="412755"/>
    <lineage>
        <taxon>unclassified sequences</taxon>
        <taxon>metagenomes</taxon>
        <taxon>ecological metagenomes</taxon>
    </lineage>
</organism>
<sequence>MTDAYVKLAVSVDKFIEFLNNDAGTVTIDWVVLTAGVLVLAITVVYEIYISGASILVSDINSTIDNMTTNVLIPDIDCCG</sequence>
<protein>
    <submittedName>
        <fullName evidence="2">Uncharacterized protein</fullName>
    </submittedName>
</protein>
<dbReference type="AlphaFoldDB" id="X0VYX1"/>
<keyword evidence="1" id="KW-0472">Membrane</keyword>
<reference evidence="2" key="1">
    <citation type="journal article" date="2014" name="Front. Microbiol.">
        <title>High frequency of phylogenetically diverse reductive dehalogenase-homologous genes in deep subseafloor sedimentary metagenomes.</title>
        <authorList>
            <person name="Kawai M."/>
            <person name="Futagami T."/>
            <person name="Toyoda A."/>
            <person name="Takaki Y."/>
            <person name="Nishi S."/>
            <person name="Hori S."/>
            <person name="Arai W."/>
            <person name="Tsubouchi T."/>
            <person name="Morono Y."/>
            <person name="Uchiyama I."/>
            <person name="Ito T."/>
            <person name="Fujiyama A."/>
            <person name="Inagaki F."/>
            <person name="Takami H."/>
        </authorList>
    </citation>
    <scope>NUCLEOTIDE SEQUENCE</scope>
    <source>
        <strain evidence="2">Expedition CK06-06</strain>
    </source>
</reference>